<evidence type="ECO:0000313" key="6">
    <source>
        <dbReference type="EMBL" id="AUW94129.1"/>
    </source>
</evidence>
<feature type="transmembrane region" description="Helical" evidence="5">
    <location>
        <begin position="339"/>
        <end position="358"/>
    </location>
</feature>
<sequence length="608" mass="66400">MTTQGSSNTRQTQRLLVGVWAGLAALAPDALSSIAYGPQEMIIQLEPAGLRAEWYILPLGFVLIFLLGFLVFSYRQIIQSYPNGGGSYVIGQATFGSTIGILAGSSLIIDYIMTVAVSVTAGVDALVSAFPSLQHDMVTADVLIIVAIMVLNLQGVRKTAQVLSPVTYLFIAMILMMATVGLVHPFQPIAPHPKIFPLPSALPSVGVLMLLRSYTSGSSALTGIESVSNAVPIFKAPSAKFAKRTETLLGIFLGSMYVGVILAALREHAMPTAHMTLLQQIAQETFGHGIFFYLLSFVTMAILAIGANTSFTGLPQLASLMSWDQWMPRMFLFRNDQDVYRNGIFVLGGVAAFLVLLFNGNINRLIPMYAIGVYLSFTIAQVSLIKKALTDRRAGKPTVQLRVLPFVAIGSLLTMAVVISSIISKFQGGAWIIVIAIPLMMWGMVSIRRRYRTVDQILSLAQPVHIPPSRPSAVLVPVDTLNQLTVQALHTAQYLAPQVIALHIAPNEAAEQEFAAVWAQSDTHGPLHLQTTSVQNASVMESLMAYIEDWQQQNPGQVLWVILPILTSKNPWEGFLYNQFERSLHQQLVFGHNIMVTTMPFPLQRPSL</sequence>
<feature type="transmembrane region" description="Helical" evidence="5">
    <location>
        <begin position="56"/>
        <end position="74"/>
    </location>
</feature>
<gene>
    <name evidence="6" type="ORF">BXT84_09320</name>
</gene>
<feature type="transmembrane region" description="Helical" evidence="5">
    <location>
        <begin position="290"/>
        <end position="318"/>
    </location>
</feature>
<evidence type="ECO:0000256" key="3">
    <source>
        <dbReference type="ARBA" id="ARBA00022989"/>
    </source>
</evidence>
<keyword evidence="3 5" id="KW-1133">Transmembrane helix</keyword>
<name>A0ABM6RRR8_9FIRM</name>
<feature type="transmembrane region" description="Helical" evidence="5">
    <location>
        <begin position="403"/>
        <end position="423"/>
    </location>
</feature>
<feature type="transmembrane region" description="Helical" evidence="5">
    <location>
        <begin position="429"/>
        <end position="447"/>
    </location>
</feature>
<evidence type="ECO:0000256" key="5">
    <source>
        <dbReference type="SAM" id="Phobius"/>
    </source>
</evidence>
<evidence type="ECO:0000313" key="7">
    <source>
        <dbReference type="Proteomes" id="UP000325292"/>
    </source>
</evidence>
<evidence type="ECO:0000256" key="2">
    <source>
        <dbReference type="ARBA" id="ARBA00022692"/>
    </source>
</evidence>
<keyword evidence="4 5" id="KW-0472">Membrane</keyword>
<dbReference type="Gene3D" id="1.20.1740.10">
    <property type="entry name" value="Amino acid/polyamine transporter I"/>
    <property type="match status" value="1"/>
</dbReference>
<protein>
    <recommendedName>
        <fullName evidence="8">Amino acid transporter</fullName>
    </recommendedName>
</protein>
<evidence type="ECO:0000256" key="4">
    <source>
        <dbReference type="ARBA" id="ARBA00023136"/>
    </source>
</evidence>
<dbReference type="EMBL" id="CP019454">
    <property type="protein sequence ID" value="AUW94129.1"/>
    <property type="molecule type" value="Genomic_DNA"/>
</dbReference>
<comment type="subcellular location">
    <subcellularLocation>
        <location evidence="1">Membrane</location>
        <topology evidence="1">Multi-pass membrane protein</topology>
    </subcellularLocation>
</comment>
<keyword evidence="7" id="KW-1185">Reference proteome</keyword>
<dbReference type="Pfam" id="PF13520">
    <property type="entry name" value="AA_permease_2"/>
    <property type="match status" value="1"/>
</dbReference>
<reference evidence="6 7" key="1">
    <citation type="journal article" date="2019" name="Sci. Rep.">
        <title>Sulfobacillus thermotolerans: new insights into resistance and metabolic capacities of acidophilic chemolithotrophs.</title>
        <authorList>
            <person name="Panyushkina A.E."/>
            <person name="Babenko V.V."/>
            <person name="Nikitina A.S."/>
            <person name="Selezneva O.V."/>
            <person name="Tsaplina I.A."/>
            <person name="Letarova M.A."/>
            <person name="Kostryukova E.S."/>
            <person name="Letarov A.V."/>
        </authorList>
    </citation>
    <scope>NUCLEOTIDE SEQUENCE [LARGE SCALE GENOMIC DNA]</scope>
    <source>
        <strain evidence="6 7">Kr1</strain>
    </source>
</reference>
<accession>A0ABM6RRR8</accession>
<organism evidence="6 7">
    <name type="scientific">Sulfobacillus thermotolerans</name>
    <dbReference type="NCBI Taxonomy" id="338644"/>
    <lineage>
        <taxon>Bacteria</taxon>
        <taxon>Bacillati</taxon>
        <taxon>Bacillota</taxon>
        <taxon>Clostridia</taxon>
        <taxon>Eubacteriales</taxon>
        <taxon>Clostridiales Family XVII. Incertae Sedis</taxon>
        <taxon>Sulfobacillus</taxon>
    </lineage>
</organism>
<feature type="transmembrane region" description="Helical" evidence="5">
    <location>
        <begin position="364"/>
        <end position="382"/>
    </location>
</feature>
<feature type="transmembrane region" description="Helical" evidence="5">
    <location>
        <begin position="137"/>
        <end position="154"/>
    </location>
</feature>
<evidence type="ECO:0000256" key="1">
    <source>
        <dbReference type="ARBA" id="ARBA00004141"/>
    </source>
</evidence>
<dbReference type="Proteomes" id="UP000325292">
    <property type="component" value="Chromosome"/>
</dbReference>
<dbReference type="InterPro" id="IPR053153">
    <property type="entry name" value="APC_K+_Transporter"/>
</dbReference>
<proteinExistence type="predicted"/>
<feature type="transmembrane region" description="Helical" evidence="5">
    <location>
        <begin position="195"/>
        <end position="211"/>
    </location>
</feature>
<dbReference type="PANTHER" id="PTHR47704:SF1">
    <property type="entry name" value="POTASSIUM TRANSPORTER KIMA"/>
    <property type="match status" value="1"/>
</dbReference>
<feature type="transmembrane region" description="Helical" evidence="5">
    <location>
        <begin position="95"/>
        <end position="117"/>
    </location>
</feature>
<dbReference type="InterPro" id="IPR002293">
    <property type="entry name" value="AA/rel_permease1"/>
</dbReference>
<feature type="transmembrane region" description="Helical" evidence="5">
    <location>
        <begin position="166"/>
        <end position="183"/>
    </location>
</feature>
<evidence type="ECO:0008006" key="8">
    <source>
        <dbReference type="Google" id="ProtNLM"/>
    </source>
</evidence>
<keyword evidence="2 5" id="KW-0812">Transmembrane</keyword>
<dbReference type="PANTHER" id="PTHR47704">
    <property type="entry name" value="POTASSIUM TRANSPORTER KIMA"/>
    <property type="match status" value="1"/>
</dbReference>
<feature type="transmembrane region" description="Helical" evidence="5">
    <location>
        <begin position="247"/>
        <end position="265"/>
    </location>
</feature>